<keyword evidence="2" id="KW-0456">Lyase</keyword>
<dbReference type="GO" id="GO:0016829">
    <property type="term" value="F:lyase activity"/>
    <property type="evidence" value="ECO:0007669"/>
    <property type="project" value="UniProtKB-KW"/>
</dbReference>
<comment type="caution">
    <text evidence="2">The sequence shown here is derived from an EMBL/GenBank/DDBJ whole genome shotgun (WGS) entry which is preliminary data.</text>
</comment>
<feature type="domain" description="DJ-1/PfpI" evidence="1">
    <location>
        <begin position="4"/>
        <end position="176"/>
    </location>
</feature>
<dbReference type="SUPFAM" id="SSF52317">
    <property type="entry name" value="Class I glutamine amidotransferase-like"/>
    <property type="match status" value="1"/>
</dbReference>
<sequence>MRNVGILVFDGFDLMDVAGPYEVFLTASRLSERDGGAPLYSITMIAPDGADVSAYGGLGVTGLTSAADAGAVDVLVVPGIIDLATGRADRVLAAAVRTLSDEATLVTSVCTGAFFLADAGLLTGKSATTHWEDVPDLAELATVGEAVPGMRWVDAEDVVTSGGLISGMHMALHVVARQHGDELASRTARQIDLDWSPRPER</sequence>
<proteinExistence type="predicted"/>
<dbReference type="EC" id="4.2.1.-" evidence="2"/>
<name>A0ABT8G5K8_9MICO</name>
<dbReference type="InterPro" id="IPR002818">
    <property type="entry name" value="DJ-1/PfpI"/>
</dbReference>
<accession>A0ABT8G5K8</accession>
<evidence type="ECO:0000259" key="1">
    <source>
        <dbReference type="Pfam" id="PF01965"/>
    </source>
</evidence>
<organism evidence="2 3">
    <name type="scientific">Demequina zhanjiangensis</name>
    <dbReference type="NCBI Taxonomy" id="3051659"/>
    <lineage>
        <taxon>Bacteria</taxon>
        <taxon>Bacillati</taxon>
        <taxon>Actinomycetota</taxon>
        <taxon>Actinomycetes</taxon>
        <taxon>Micrococcales</taxon>
        <taxon>Demequinaceae</taxon>
        <taxon>Demequina</taxon>
    </lineage>
</organism>
<evidence type="ECO:0000313" key="2">
    <source>
        <dbReference type="EMBL" id="MDN4474019.1"/>
    </source>
</evidence>
<dbReference type="Pfam" id="PF01965">
    <property type="entry name" value="DJ-1_PfpI"/>
    <property type="match status" value="1"/>
</dbReference>
<dbReference type="Proteomes" id="UP001172738">
    <property type="component" value="Unassembled WGS sequence"/>
</dbReference>
<dbReference type="EMBL" id="JAUHPV010000010">
    <property type="protein sequence ID" value="MDN4474019.1"/>
    <property type="molecule type" value="Genomic_DNA"/>
</dbReference>
<evidence type="ECO:0000313" key="3">
    <source>
        <dbReference type="Proteomes" id="UP001172738"/>
    </source>
</evidence>
<gene>
    <name evidence="2" type="ORF">QQX04_13545</name>
</gene>
<dbReference type="PANTHER" id="PTHR43130:SF3">
    <property type="entry name" value="HTH-TYPE TRANSCRIPTIONAL REGULATOR RV1931C"/>
    <property type="match status" value="1"/>
</dbReference>
<dbReference type="PANTHER" id="PTHR43130">
    <property type="entry name" value="ARAC-FAMILY TRANSCRIPTIONAL REGULATOR"/>
    <property type="match status" value="1"/>
</dbReference>
<dbReference type="InterPro" id="IPR052158">
    <property type="entry name" value="INH-QAR"/>
</dbReference>
<protein>
    <submittedName>
        <fullName evidence="2">DJ-1/PfpI family protein</fullName>
        <ecNumber evidence="2">4.2.1.-</ecNumber>
    </submittedName>
</protein>
<dbReference type="Gene3D" id="3.40.50.880">
    <property type="match status" value="1"/>
</dbReference>
<reference evidence="2" key="1">
    <citation type="submission" date="2023-06" db="EMBL/GenBank/DDBJ databases">
        <title>SYSU T00b26.</title>
        <authorList>
            <person name="Gao L."/>
            <person name="Fang B.-Z."/>
            <person name="Li W.-J."/>
        </authorList>
    </citation>
    <scope>NUCLEOTIDE SEQUENCE</scope>
    <source>
        <strain evidence="2">SYSU T00b26</strain>
    </source>
</reference>
<keyword evidence="3" id="KW-1185">Reference proteome</keyword>
<dbReference type="InterPro" id="IPR029062">
    <property type="entry name" value="Class_I_gatase-like"/>
</dbReference>
<dbReference type="CDD" id="cd03139">
    <property type="entry name" value="GATase1_PfpI_2"/>
    <property type="match status" value="1"/>
</dbReference>
<dbReference type="RefSeq" id="WP_301130074.1">
    <property type="nucleotide sequence ID" value="NZ_JAUHPV010000010.1"/>
</dbReference>